<dbReference type="PANTHER" id="PTHR43289:SF34">
    <property type="entry name" value="SERINE_THREONINE-PROTEIN KINASE YBDM-RELATED"/>
    <property type="match status" value="1"/>
</dbReference>
<dbReference type="SUPFAM" id="SSF48452">
    <property type="entry name" value="TPR-like"/>
    <property type="match status" value="2"/>
</dbReference>
<dbReference type="AlphaFoldDB" id="A0A7G9SRA7"/>
<dbReference type="InterPro" id="IPR019734">
    <property type="entry name" value="TPR_rpt"/>
</dbReference>
<keyword evidence="3 8" id="KW-0418">Kinase</keyword>
<dbReference type="Proteomes" id="UP000515804">
    <property type="component" value="Chromosome"/>
</dbReference>
<evidence type="ECO:0000313" key="9">
    <source>
        <dbReference type="Proteomes" id="UP000515804"/>
    </source>
</evidence>
<keyword evidence="8" id="KW-0723">Serine/threonine-protein kinase</keyword>
<evidence type="ECO:0000256" key="4">
    <source>
        <dbReference type="ARBA" id="ARBA00022840"/>
    </source>
</evidence>
<evidence type="ECO:0000256" key="2">
    <source>
        <dbReference type="ARBA" id="ARBA00022741"/>
    </source>
</evidence>
<organism evidence="8 9">
    <name type="scientific">Thermomonas carbonis</name>
    <dbReference type="NCBI Taxonomy" id="1463158"/>
    <lineage>
        <taxon>Bacteria</taxon>
        <taxon>Pseudomonadati</taxon>
        <taxon>Pseudomonadota</taxon>
        <taxon>Gammaproteobacteria</taxon>
        <taxon>Lysobacterales</taxon>
        <taxon>Lysobacteraceae</taxon>
        <taxon>Thermomonas</taxon>
    </lineage>
</organism>
<dbReference type="Pfam" id="PF13424">
    <property type="entry name" value="TPR_12"/>
    <property type="match status" value="2"/>
</dbReference>
<dbReference type="GO" id="GO:0005524">
    <property type="term" value="F:ATP binding"/>
    <property type="evidence" value="ECO:0007669"/>
    <property type="project" value="UniProtKB-UniRule"/>
</dbReference>
<dbReference type="SMART" id="SM00220">
    <property type="entry name" value="S_TKc"/>
    <property type="match status" value="1"/>
</dbReference>
<dbReference type="InterPro" id="IPR017441">
    <property type="entry name" value="Protein_kinase_ATP_BS"/>
</dbReference>
<proteinExistence type="predicted"/>
<dbReference type="InterPro" id="IPR011009">
    <property type="entry name" value="Kinase-like_dom_sf"/>
</dbReference>
<keyword evidence="6" id="KW-1133">Transmembrane helix</keyword>
<dbReference type="SUPFAM" id="SSF56112">
    <property type="entry name" value="Protein kinase-like (PK-like)"/>
    <property type="match status" value="1"/>
</dbReference>
<dbReference type="InterPro" id="IPR011990">
    <property type="entry name" value="TPR-like_helical_dom_sf"/>
</dbReference>
<gene>
    <name evidence="8" type="ORF">H9L16_01715</name>
</gene>
<evidence type="ECO:0000256" key="5">
    <source>
        <dbReference type="PROSITE-ProRule" id="PRU10141"/>
    </source>
</evidence>
<dbReference type="RefSeq" id="WP_187552898.1">
    <property type="nucleotide sequence ID" value="NZ_BMZL01000001.1"/>
</dbReference>
<dbReference type="PROSITE" id="PS00107">
    <property type="entry name" value="PROTEIN_KINASE_ATP"/>
    <property type="match status" value="1"/>
</dbReference>
<dbReference type="Pfam" id="PF00069">
    <property type="entry name" value="Pkinase"/>
    <property type="match status" value="1"/>
</dbReference>
<evidence type="ECO:0000256" key="6">
    <source>
        <dbReference type="SAM" id="Phobius"/>
    </source>
</evidence>
<dbReference type="GO" id="GO:0004674">
    <property type="term" value="F:protein serine/threonine kinase activity"/>
    <property type="evidence" value="ECO:0007669"/>
    <property type="project" value="UniProtKB-KW"/>
</dbReference>
<protein>
    <submittedName>
        <fullName evidence="8">Serine/threonine protein kinase</fullName>
    </submittedName>
</protein>
<feature type="binding site" evidence="5">
    <location>
        <position position="69"/>
    </location>
    <ligand>
        <name>ATP</name>
        <dbReference type="ChEBI" id="CHEBI:30616"/>
    </ligand>
</feature>
<keyword evidence="2 5" id="KW-0547">Nucleotide-binding</keyword>
<dbReference type="PROSITE" id="PS50011">
    <property type="entry name" value="PROTEIN_KINASE_DOM"/>
    <property type="match status" value="1"/>
</dbReference>
<evidence type="ECO:0000313" key="8">
    <source>
        <dbReference type="EMBL" id="QNN70382.1"/>
    </source>
</evidence>
<evidence type="ECO:0000256" key="3">
    <source>
        <dbReference type="ARBA" id="ARBA00022777"/>
    </source>
</evidence>
<dbReference type="PROSITE" id="PS00108">
    <property type="entry name" value="PROTEIN_KINASE_ST"/>
    <property type="match status" value="1"/>
</dbReference>
<reference evidence="8 9" key="1">
    <citation type="submission" date="2020-08" db="EMBL/GenBank/DDBJ databases">
        <title>Genome sequence of Thermomonas carbonis KCTC 42013T.</title>
        <authorList>
            <person name="Hyun D.-W."/>
            <person name="Bae J.-W."/>
        </authorList>
    </citation>
    <scope>NUCLEOTIDE SEQUENCE [LARGE SCALE GENOMIC DNA]</scope>
    <source>
        <strain evidence="8 9">KCTC 42013</strain>
    </source>
</reference>
<dbReference type="Gene3D" id="3.30.200.20">
    <property type="entry name" value="Phosphorylase Kinase, domain 1"/>
    <property type="match status" value="1"/>
</dbReference>
<dbReference type="EMBL" id="CP060719">
    <property type="protein sequence ID" value="QNN70382.1"/>
    <property type="molecule type" value="Genomic_DNA"/>
</dbReference>
<evidence type="ECO:0000259" key="7">
    <source>
        <dbReference type="PROSITE" id="PS50011"/>
    </source>
</evidence>
<feature type="domain" description="Protein kinase" evidence="7">
    <location>
        <begin position="40"/>
        <end position="307"/>
    </location>
</feature>
<dbReference type="CDD" id="cd14014">
    <property type="entry name" value="STKc_PknB_like"/>
    <property type="match status" value="1"/>
</dbReference>
<dbReference type="SMART" id="SM00028">
    <property type="entry name" value="TPR"/>
    <property type="match status" value="5"/>
</dbReference>
<feature type="transmembrane region" description="Helical" evidence="6">
    <location>
        <begin position="332"/>
        <end position="354"/>
    </location>
</feature>
<keyword evidence="6" id="KW-0472">Membrane</keyword>
<keyword evidence="1" id="KW-0808">Transferase</keyword>
<evidence type="ECO:0000256" key="1">
    <source>
        <dbReference type="ARBA" id="ARBA00022679"/>
    </source>
</evidence>
<name>A0A7G9SRA7_9GAMM</name>
<dbReference type="InterPro" id="IPR000719">
    <property type="entry name" value="Prot_kinase_dom"/>
</dbReference>
<dbReference type="InterPro" id="IPR008271">
    <property type="entry name" value="Ser/Thr_kinase_AS"/>
</dbReference>
<dbReference type="KEGG" id="tcn:H9L16_01715"/>
<keyword evidence="4 5" id="KW-0067">ATP-binding</keyword>
<dbReference type="Gene3D" id="1.25.40.10">
    <property type="entry name" value="Tetratricopeptide repeat domain"/>
    <property type="match status" value="2"/>
</dbReference>
<keyword evidence="9" id="KW-1185">Reference proteome</keyword>
<dbReference type="Pfam" id="PF13374">
    <property type="entry name" value="TPR_10"/>
    <property type="match status" value="1"/>
</dbReference>
<dbReference type="PANTHER" id="PTHR43289">
    <property type="entry name" value="MITOGEN-ACTIVATED PROTEIN KINASE KINASE KINASE 20-RELATED"/>
    <property type="match status" value="1"/>
</dbReference>
<sequence>MIAANAIRQGHRAIMEDDATHALDEQAQADASLPDAIGPYRVLGLLGEGGMGRVYLARESHPPRDVALKVVRGLSGGALERFRREVSILGQLEHPGIVRLYAAGEDVIGGLPSPWFALEVVRGPDLRGYLEREKPDLRARVGLLVKLAQAVHFAHQRGIVHRDLKPSNVLVDEHGQPKILDFGIARMLGEIGGDMTQVGQVMGTLPYMSPEQLEGNARGADARSDVYALGAMGYELLSGRLPHPRLSSSSLFEALDIVRREEPEPLERLNHAARGDLSLVVMKALASEPARRYATAEDFAEDLEAVLDSRPVSARAPTRAYRAARFVRRHRALSIASAIVFASLLAATIVSTLAAQRARAALAEAQSRANELAAVNAFVETMLTEADPESGGSADMPMREVLERAEQTLRENSGSPRTEGQVALLLARSWSGLGESAKARGLLDRAQDWLDAGFGADSEEAMRARYTRIEDAARASEPEAVLAQAQALQQRLAQIPADWAKALAFESRILQAQALEESGDVEAAIKLDRELLADPSLAGLPNAAETTDSLRHNLAYALNNSGDFEESERLLRETLASESKRVGADHPQTLYTKKALGQSLHRQGRLDDAVQLYAEVYEKRRKRYGDAHPLTLGSGGQLAAAYNTLGRAAEAEPLLRRSLEAHEARGQGDALEAVVDRVMLATTLEKLGRYDDAIAMADRAIASEDGKPSRDTVAARNAKATALFRAGRVADAKRSWDQALALAPTAMGVDHPNYAAIVASSANADLALGDAPGARRKLEQALAALKGKQGPKHPRTRDAAALLAKTYDTLGMRDQAAELRKEFPPEAK</sequence>
<accession>A0A7G9SRA7</accession>
<keyword evidence="6" id="KW-0812">Transmembrane</keyword>
<dbReference type="Gene3D" id="1.10.510.10">
    <property type="entry name" value="Transferase(Phosphotransferase) domain 1"/>
    <property type="match status" value="1"/>
</dbReference>